<keyword evidence="6" id="KW-0406">Ion transport</keyword>
<keyword evidence="7 8" id="KW-0472">Membrane</keyword>
<comment type="caution">
    <text evidence="10">The sequence shown here is derived from an EMBL/GenBank/DDBJ whole genome shotgun (WGS) entry which is preliminary data.</text>
</comment>
<evidence type="ECO:0000313" key="11">
    <source>
        <dbReference type="Proteomes" id="UP000246569"/>
    </source>
</evidence>
<dbReference type="PANTHER" id="PTHR43562:SF4">
    <property type="entry name" value="NA(+)_H(+) ANTIPORTER NHAS5"/>
    <property type="match status" value="1"/>
</dbReference>
<feature type="transmembrane region" description="Helical" evidence="8">
    <location>
        <begin position="64"/>
        <end position="83"/>
    </location>
</feature>
<keyword evidence="3" id="KW-0050">Antiport</keyword>
<keyword evidence="4 8" id="KW-0812">Transmembrane</keyword>
<feature type="transmembrane region" description="Helical" evidence="8">
    <location>
        <begin position="361"/>
        <end position="385"/>
    </location>
</feature>
<evidence type="ECO:0000259" key="9">
    <source>
        <dbReference type="Pfam" id="PF00999"/>
    </source>
</evidence>
<dbReference type="Pfam" id="PF00999">
    <property type="entry name" value="Na_H_Exchanger"/>
    <property type="match status" value="1"/>
</dbReference>
<dbReference type="GO" id="GO:0015297">
    <property type="term" value="F:antiporter activity"/>
    <property type="evidence" value="ECO:0007669"/>
    <property type="project" value="UniProtKB-KW"/>
</dbReference>
<feature type="transmembrane region" description="Helical" evidence="8">
    <location>
        <begin position="297"/>
        <end position="315"/>
    </location>
</feature>
<feature type="transmembrane region" description="Helical" evidence="8">
    <location>
        <begin position="145"/>
        <end position="166"/>
    </location>
</feature>
<feature type="transmembrane region" description="Helical" evidence="8">
    <location>
        <begin position="397"/>
        <end position="415"/>
    </location>
</feature>
<dbReference type="AlphaFoldDB" id="A0A317MV27"/>
<dbReference type="EMBL" id="QGTJ01000006">
    <property type="protein sequence ID" value="PWV61163.1"/>
    <property type="molecule type" value="Genomic_DNA"/>
</dbReference>
<gene>
    <name evidence="10" type="ORF">C7443_106177</name>
</gene>
<dbReference type="InterPro" id="IPR038770">
    <property type="entry name" value="Na+/solute_symporter_sf"/>
</dbReference>
<evidence type="ECO:0000256" key="3">
    <source>
        <dbReference type="ARBA" id="ARBA00022449"/>
    </source>
</evidence>
<feature type="domain" description="Cation/H+ exchanger transmembrane" evidence="9">
    <location>
        <begin position="48"/>
        <end position="415"/>
    </location>
</feature>
<evidence type="ECO:0000256" key="4">
    <source>
        <dbReference type="ARBA" id="ARBA00022692"/>
    </source>
</evidence>
<evidence type="ECO:0000256" key="7">
    <source>
        <dbReference type="ARBA" id="ARBA00023136"/>
    </source>
</evidence>
<feature type="transmembrane region" description="Helical" evidence="8">
    <location>
        <begin position="247"/>
        <end position="266"/>
    </location>
</feature>
<evidence type="ECO:0000256" key="6">
    <source>
        <dbReference type="ARBA" id="ARBA00023065"/>
    </source>
</evidence>
<dbReference type="Gene3D" id="1.20.1530.20">
    <property type="match status" value="1"/>
</dbReference>
<dbReference type="PANTHER" id="PTHR43562">
    <property type="entry name" value="NAPA-TYPE SODIUM/HYDROGEN ANTIPORTER"/>
    <property type="match status" value="1"/>
</dbReference>
<dbReference type="InterPro" id="IPR006153">
    <property type="entry name" value="Cation/H_exchanger_TM"/>
</dbReference>
<comment type="subcellular location">
    <subcellularLocation>
        <location evidence="1">Membrane</location>
        <topology evidence="1">Multi-pass membrane protein</topology>
    </subcellularLocation>
</comment>
<feature type="transmembrane region" description="Helical" evidence="8">
    <location>
        <begin position="39"/>
        <end position="57"/>
    </location>
</feature>
<dbReference type="GO" id="GO:1902600">
    <property type="term" value="P:proton transmembrane transport"/>
    <property type="evidence" value="ECO:0007669"/>
    <property type="project" value="InterPro"/>
</dbReference>
<dbReference type="RefSeq" id="WP_170123595.1">
    <property type="nucleotide sequence ID" value="NZ_QGTJ01000006.1"/>
</dbReference>
<reference evidence="10 11" key="1">
    <citation type="submission" date="2018-05" db="EMBL/GenBank/DDBJ databases">
        <title>Genomic Encyclopedia of Type Strains, Phase IV (KMG-IV): sequencing the most valuable type-strain genomes for metagenomic binning, comparative biology and taxonomic classification.</title>
        <authorList>
            <person name="Goeker M."/>
        </authorList>
    </citation>
    <scope>NUCLEOTIDE SEQUENCE [LARGE SCALE GENOMIC DNA]</scope>
    <source>
        <strain evidence="10 11">DSM 23606</strain>
    </source>
</reference>
<feature type="transmembrane region" description="Helical" evidence="8">
    <location>
        <begin position="210"/>
        <end position="235"/>
    </location>
</feature>
<protein>
    <submittedName>
        <fullName evidence="10">Transporter (CPA2 family)</fullName>
    </submittedName>
</protein>
<feature type="transmembrane region" description="Helical" evidence="8">
    <location>
        <begin position="178"/>
        <end position="204"/>
    </location>
</feature>
<evidence type="ECO:0000313" key="10">
    <source>
        <dbReference type="EMBL" id="PWV61163.1"/>
    </source>
</evidence>
<evidence type="ECO:0000256" key="2">
    <source>
        <dbReference type="ARBA" id="ARBA00022448"/>
    </source>
</evidence>
<evidence type="ECO:0000256" key="8">
    <source>
        <dbReference type="SAM" id="Phobius"/>
    </source>
</evidence>
<feature type="transmembrane region" description="Helical" evidence="8">
    <location>
        <begin position="119"/>
        <end position="139"/>
    </location>
</feature>
<keyword evidence="2" id="KW-0813">Transport</keyword>
<keyword evidence="11" id="KW-1185">Reference proteome</keyword>
<sequence>MSRRLRLWILLIAALMAAAYLLPQWTPAHLLDYFRHGTPLDRFTLLLVAVFLMPPLFEHLHLPGALGLLVAGVLFGPSALAIGNPEGSAVELFLSIGRVFLMFIAGLEVDLRLFQATRLRSFGFGLVTFALPLAAGVLVGWSFDFGWNACFLIGSLLASHTLLGLPIASRLGLSRSEVVTVTLGATVFTDVASLLVLAVCISVHTVGFSWLSLLVQLSELAVYAVLVLIGLPWLGVRFVRRFRHREVPMFLFTVLCLLFAAMGAKAIELEDIVGAFFAGLAVNRVIGHGSVRSKIQFLGESLFIPFFFVIIGYRLDVPVFAATLQSSLPFVAAIVAALLLGKLAAALISGELFGYRRTETLMMWSLSLPQVAATLAVALTAYNTLNADGERLITETVLNSVIVLMVATSVLGPLLTERFASRLQSTGDSA</sequence>
<name>A0A317MV27_9GAMM</name>
<dbReference type="GO" id="GO:0016020">
    <property type="term" value="C:membrane"/>
    <property type="evidence" value="ECO:0007669"/>
    <property type="project" value="UniProtKB-SubCell"/>
</dbReference>
<keyword evidence="5 8" id="KW-1133">Transmembrane helix</keyword>
<accession>A0A317MV27</accession>
<organism evidence="10 11">
    <name type="scientific">Plasticicumulans acidivorans</name>
    <dbReference type="NCBI Taxonomy" id="886464"/>
    <lineage>
        <taxon>Bacteria</taxon>
        <taxon>Pseudomonadati</taxon>
        <taxon>Pseudomonadota</taxon>
        <taxon>Gammaproteobacteria</taxon>
        <taxon>Candidatus Competibacteraceae</taxon>
        <taxon>Plasticicumulans</taxon>
    </lineage>
</organism>
<evidence type="ECO:0000256" key="5">
    <source>
        <dbReference type="ARBA" id="ARBA00022989"/>
    </source>
</evidence>
<proteinExistence type="predicted"/>
<evidence type="ECO:0000256" key="1">
    <source>
        <dbReference type="ARBA" id="ARBA00004141"/>
    </source>
</evidence>
<feature type="transmembrane region" description="Helical" evidence="8">
    <location>
        <begin position="327"/>
        <end position="349"/>
    </location>
</feature>
<dbReference type="Proteomes" id="UP000246569">
    <property type="component" value="Unassembled WGS sequence"/>
</dbReference>
<feature type="transmembrane region" description="Helical" evidence="8">
    <location>
        <begin position="89"/>
        <end position="107"/>
    </location>
</feature>